<feature type="domain" description="Peptidase M14" evidence="3">
    <location>
        <begin position="37"/>
        <end position="331"/>
    </location>
</feature>
<keyword evidence="4" id="KW-0645">Protease</keyword>
<evidence type="ECO:0000313" key="5">
    <source>
        <dbReference type="Proteomes" id="UP001484239"/>
    </source>
</evidence>
<accession>A0ABU9E4H0</accession>
<evidence type="ECO:0000256" key="1">
    <source>
        <dbReference type="PROSITE-ProRule" id="PRU01379"/>
    </source>
</evidence>
<dbReference type="Proteomes" id="UP001484239">
    <property type="component" value="Unassembled WGS sequence"/>
</dbReference>
<sequence length="573" mass="64146">MIRRLLTTSVALAALAVPASGQTLPTTWQELNDFKAGPTPYEPLMEFWYELDAMSELVSMQPLTETLLGRELPLIVISEPAVTTPQDALRSGKTIVLLAPSVHGGEISPKESVQMVARDLVGGDLRPLLEDVIVLALPLVNPDGGEVRRRTNEAGYDMNRDYLKLESQEIQALVTQVLNEWTPDIHVDGHHGGSSPYVITYQGTLNPAADAELRAYPYDHIFPMIRAAVEAEDYVAFDYSGVRTENGVRGWGSTSVEPRKHHVYTGLTNSIGILLETPSNTHRVMRDGTVVPIPLEERYYHQIRGGVLATTAILQAASEQREAIRAVTNGARQRAIAAGTTGSDPVVLDYELQSRGTEPVWMPDEDAPEGYSLQNVPVYLEWVPTRTTDRPAGYLLPPAMAAIVPLLLDHDIAVYRFFDEASIPAEVYQATSVRRDSYFQGHYLQSVEVEKEQQTIEAVEGWFWIPTAQSRGNLITYLFEPETDDNLITWGWTDHILQVTPQSVEEALSDMLEGAELSSFTEQQQAGMQQRAQQMMSRRQQIPMIRVMEQPDLPVMRVAPFNGYERNRFYRVR</sequence>
<protein>
    <submittedName>
        <fullName evidence="4">M14 family zinc carboxypeptidase</fullName>
    </submittedName>
</protein>
<dbReference type="Pfam" id="PF00246">
    <property type="entry name" value="Peptidase_M14"/>
    <property type="match status" value="1"/>
</dbReference>
<dbReference type="SUPFAM" id="SSF53187">
    <property type="entry name" value="Zn-dependent exopeptidases"/>
    <property type="match status" value="1"/>
</dbReference>
<comment type="similarity">
    <text evidence="1">Belongs to the peptidase M14 family.</text>
</comment>
<keyword evidence="4" id="KW-0378">Hydrolase</keyword>
<dbReference type="InterPro" id="IPR000834">
    <property type="entry name" value="Peptidase_M14"/>
</dbReference>
<dbReference type="GO" id="GO:0004180">
    <property type="term" value="F:carboxypeptidase activity"/>
    <property type="evidence" value="ECO:0007669"/>
    <property type="project" value="UniProtKB-KW"/>
</dbReference>
<dbReference type="EMBL" id="JBBHLI010000001">
    <property type="protein sequence ID" value="MEK9499446.1"/>
    <property type="molecule type" value="Genomic_DNA"/>
</dbReference>
<keyword evidence="4" id="KW-0121">Carboxypeptidase</keyword>
<dbReference type="PROSITE" id="PS52035">
    <property type="entry name" value="PEPTIDASE_M14"/>
    <property type="match status" value="1"/>
</dbReference>
<evidence type="ECO:0000313" key="4">
    <source>
        <dbReference type="EMBL" id="MEK9499446.1"/>
    </source>
</evidence>
<gene>
    <name evidence="4" type="ORF">WI372_00450</name>
</gene>
<proteinExistence type="inferred from homology"/>
<name>A0ABU9E4H0_9BACT</name>
<reference evidence="4 5" key="1">
    <citation type="submission" date="2024-02" db="EMBL/GenBank/DDBJ databases">
        <title>A novel Gemmatimonadota bacterium.</title>
        <authorList>
            <person name="Du Z.-J."/>
            <person name="Ye Y.-Q."/>
        </authorList>
    </citation>
    <scope>NUCLEOTIDE SEQUENCE [LARGE SCALE GENOMIC DNA]</scope>
    <source>
        <strain evidence="4 5">DH-20</strain>
    </source>
</reference>
<feature type="signal peptide" evidence="2">
    <location>
        <begin position="1"/>
        <end position="21"/>
    </location>
</feature>
<organism evidence="4 5">
    <name type="scientific">Gaopeijia maritima</name>
    <dbReference type="NCBI Taxonomy" id="3119007"/>
    <lineage>
        <taxon>Bacteria</taxon>
        <taxon>Pseudomonadati</taxon>
        <taxon>Gemmatimonadota</taxon>
        <taxon>Longimicrobiia</taxon>
        <taxon>Gaopeijiales</taxon>
        <taxon>Gaopeijiaceae</taxon>
        <taxon>Gaopeijia</taxon>
    </lineage>
</organism>
<evidence type="ECO:0000256" key="2">
    <source>
        <dbReference type="SAM" id="SignalP"/>
    </source>
</evidence>
<feature type="chain" id="PRO_5045255523" evidence="2">
    <location>
        <begin position="22"/>
        <end position="573"/>
    </location>
</feature>
<comment type="caution">
    <text evidence="4">The sequence shown here is derived from an EMBL/GenBank/DDBJ whole genome shotgun (WGS) entry which is preliminary data.</text>
</comment>
<dbReference type="Gene3D" id="3.40.630.10">
    <property type="entry name" value="Zn peptidases"/>
    <property type="match status" value="1"/>
</dbReference>
<keyword evidence="2" id="KW-0732">Signal</keyword>
<keyword evidence="5" id="KW-1185">Reference proteome</keyword>
<dbReference type="RefSeq" id="WP_405283264.1">
    <property type="nucleotide sequence ID" value="NZ_CP144380.1"/>
</dbReference>
<feature type="active site" description="Proton donor/acceptor" evidence="1">
    <location>
        <position position="296"/>
    </location>
</feature>
<evidence type="ECO:0000259" key="3">
    <source>
        <dbReference type="PROSITE" id="PS52035"/>
    </source>
</evidence>